<evidence type="ECO:0000256" key="16">
    <source>
        <dbReference type="ARBA" id="ARBA00047594"/>
    </source>
</evidence>
<comment type="miscellaneous">
    <text evidence="17">Bacitracin is thought to be involved in the inhibition of peptidoglycan synthesis by sequestering undecaprenyl diphosphate, thereby reducing the pool of lipid carrier available.</text>
</comment>
<dbReference type="GO" id="GO:0050380">
    <property type="term" value="F:undecaprenyl-diphosphatase activity"/>
    <property type="evidence" value="ECO:0007669"/>
    <property type="project" value="UniProtKB-UniRule"/>
</dbReference>
<accession>A0A9D0YQZ1</accession>
<dbReference type="PANTHER" id="PTHR30622:SF2">
    <property type="entry name" value="UNDECAPRENYL-DIPHOSPHATASE"/>
    <property type="match status" value="1"/>
</dbReference>
<name>A0A9D0YQZ1_9FIRM</name>
<protein>
    <recommendedName>
        <fullName evidence="4 17">Undecaprenyl-diphosphatase</fullName>
        <ecNumber evidence="3 17">3.6.1.27</ecNumber>
    </recommendedName>
    <alternativeName>
        <fullName evidence="15 17">Bacitracin resistance protein</fullName>
    </alternativeName>
    <alternativeName>
        <fullName evidence="14 17">Undecaprenyl pyrophosphate phosphatase</fullName>
    </alternativeName>
</protein>
<evidence type="ECO:0000256" key="14">
    <source>
        <dbReference type="ARBA" id="ARBA00032707"/>
    </source>
</evidence>
<evidence type="ECO:0000256" key="12">
    <source>
        <dbReference type="ARBA" id="ARBA00023251"/>
    </source>
</evidence>
<dbReference type="InterPro" id="IPR003824">
    <property type="entry name" value="UppP"/>
</dbReference>
<dbReference type="GO" id="GO:0046677">
    <property type="term" value="P:response to antibiotic"/>
    <property type="evidence" value="ECO:0007669"/>
    <property type="project" value="UniProtKB-UniRule"/>
</dbReference>
<evidence type="ECO:0000256" key="15">
    <source>
        <dbReference type="ARBA" id="ARBA00032932"/>
    </source>
</evidence>
<feature type="transmembrane region" description="Helical" evidence="17">
    <location>
        <begin position="117"/>
        <end position="134"/>
    </location>
</feature>
<feature type="transmembrane region" description="Helical" evidence="17">
    <location>
        <begin position="38"/>
        <end position="56"/>
    </location>
</feature>
<evidence type="ECO:0000256" key="3">
    <source>
        <dbReference type="ARBA" id="ARBA00012374"/>
    </source>
</evidence>
<organism evidence="18 19">
    <name type="scientific">Candidatus Enterenecus faecium</name>
    <dbReference type="NCBI Taxonomy" id="2840780"/>
    <lineage>
        <taxon>Bacteria</taxon>
        <taxon>Bacillati</taxon>
        <taxon>Bacillota</taxon>
        <taxon>Clostridia</taxon>
        <taxon>Eubacteriales</taxon>
        <taxon>Candidatus Enterenecus</taxon>
    </lineage>
</organism>
<keyword evidence="12 17" id="KW-0046">Antibiotic resistance</keyword>
<comment type="catalytic activity">
    <reaction evidence="16 17">
        <text>di-trans,octa-cis-undecaprenyl diphosphate + H2O = di-trans,octa-cis-undecaprenyl phosphate + phosphate + H(+)</text>
        <dbReference type="Rhea" id="RHEA:28094"/>
        <dbReference type="ChEBI" id="CHEBI:15377"/>
        <dbReference type="ChEBI" id="CHEBI:15378"/>
        <dbReference type="ChEBI" id="CHEBI:43474"/>
        <dbReference type="ChEBI" id="CHEBI:58405"/>
        <dbReference type="ChEBI" id="CHEBI:60392"/>
        <dbReference type="EC" id="3.6.1.27"/>
    </reaction>
</comment>
<dbReference type="HAMAP" id="MF_01006">
    <property type="entry name" value="Undec_diphosphatase"/>
    <property type="match status" value="1"/>
</dbReference>
<evidence type="ECO:0000256" key="10">
    <source>
        <dbReference type="ARBA" id="ARBA00022989"/>
    </source>
</evidence>
<sequence length="273" mass="29388">MSMFMGFVQGVAEFLPISSSGHLTLLQHFFGMKEVDNLFNILLHFATLLAVCVVYWKDIVEMVVEFFRGFASLFSGHGSRESRPPTARRLVLMVIVGTLPLFVVLPLEGVVEQLGNYPAAVSVMLILTGFILFFSDRMGGGRKNARTATMKDALLVGIAQGVATIPGISRSGSTISAGMLLGFDRKFAVRYSFLLSLPAVLGATLLKVVKAVGEGVDTSLLPNYLAGMVVAGVVGYFSIQLVRLLASKGKFGNFAYYCWLVGVVSLVAGFIVL</sequence>
<dbReference type="Proteomes" id="UP000886879">
    <property type="component" value="Unassembled WGS sequence"/>
</dbReference>
<reference evidence="18" key="2">
    <citation type="journal article" date="2021" name="PeerJ">
        <title>Extensive microbial diversity within the chicken gut microbiome revealed by metagenomics and culture.</title>
        <authorList>
            <person name="Gilroy R."/>
            <person name="Ravi A."/>
            <person name="Getino M."/>
            <person name="Pursley I."/>
            <person name="Horton D.L."/>
            <person name="Alikhan N.F."/>
            <person name="Baker D."/>
            <person name="Gharbi K."/>
            <person name="Hall N."/>
            <person name="Watson M."/>
            <person name="Adriaenssens E.M."/>
            <person name="Foster-Nyarko E."/>
            <person name="Jarju S."/>
            <person name="Secka A."/>
            <person name="Antonio M."/>
            <person name="Oren A."/>
            <person name="Chaudhuri R.R."/>
            <person name="La Ragione R."/>
            <person name="Hildebrand F."/>
            <person name="Pallen M.J."/>
        </authorList>
    </citation>
    <scope>NUCLEOTIDE SEQUENCE</scope>
    <source>
        <strain evidence="18">ChiGjej2B2-12916</strain>
    </source>
</reference>
<dbReference type="Pfam" id="PF02673">
    <property type="entry name" value="BacA"/>
    <property type="match status" value="1"/>
</dbReference>
<dbReference type="EC" id="3.6.1.27" evidence="3 17"/>
<evidence type="ECO:0000256" key="4">
    <source>
        <dbReference type="ARBA" id="ARBA00021581"/>
    </source>
</evidence>
<dbReference type="GO" id="GO:0009252">
    <property type="term" value="P:peptidoglycan biosynthetic process"/>
    <property type="evidence" value="ECO:0007669"/>
    <property type="project" value="UniProtKB-KW"/>
</dbReference>
<dbReference type="EMBL" id="DVFO01000004">
    <property type="protein sequence ID" value="HIQ60100.1"/>
    <property type="molecule type" value="Genomic_DNA"/>
</dbReference>
<evidence type="ECO:0000256" key="8">
    <source>
        <dbReference type="ARBA" id="ARBA00022960"/>
    </source>
</evidence>
<evidence type="ECO:0000256" key="1">
    <source>
        <dbReference type="ARBA" id="ARBA00004651"/>
    </source>
</evidence>
<feature type="transmembrane region" description="Helical" evidence="17">
    <location>
        <begin position="188"/>
        <end position="209"/>
    </location>
</feature>
<comment type="subcellular location">
    <subcellularLocation>
        <location evidence="1 17">Cell membrane</location>
        <topology evidence="1 17">Multi-pass membrane protein</topology>
    </subcellularLocation>
</comment>
<comment type="caution">
    <text evidence="18">The sequence shown here is derived from an EMBL/GenBank/DDBJ whole genome shotgun (WGS) entry which is preliminary data.</text>
</comment>
<dbReference type="AlphaFoldDB" id="A0A9D0YQZ1"/>
<dbReference type="GO" id="GO:0008360">
    <property type="term" value="P:regulation of cell shape"/>
    <property type="evidence" value="ECO:0007669"/>
    <property type="project" value="UniProtKB-KW"/>
</dbReference>
<keyword evidence="9 17" id="KW-0573">Peptidoglycan synthesis</keyword>
<evidence type="ECO:0000256" key="17">
    <source>
        <dbReference type="HAMAP-Rule" id="MF_01006"/>
    </source>
</evidence>
<feature type="transmembrane region" description="Helical" evidence="17">
    <location>
        <begin position="90"/>
        <end position="111"/>
    </location>
</feature>
<keyword evidence="10 17" id="KW-1133">Transmembrane helix</keyword>
<keyword evidence="13 17" id="KW-0961">Cell wall biogenesis/degradation</keyword>
<dbReference type="GO" id="GO:0071555">
    <property type="term" value="P:cell wall organization"/>
    <property type="evidence" value="ECO:0007669"/>
    <property type="project" value="UniProtKB-KW"/>
</dbReference>
<evidence type="ECO:0000256" key="7">
    <source>
        <dbReference type="ARBA" id="ARBA00022801"/>
    </source>
</evidence>
<keyword evidence="11 17" id="KW-0472">Membrane</keyword>
<dbReference type="GO" id="GO:0005886">
    <property type="term" value="C:plasma membrane"/>
    <property type="evidence" value="ECO:0007669"/>
    <property type="project" value="UniProtKB-SubCell"/>
</dbReference>
<evidence type="ECO:0000256" key="11">
    <source>
        <dbReference type="ARBA" id="ARBA00023136"/>
    </source>
</evidence>
<comment type="similarity">
    <text evidence="2 17">Belongs to the UppP family.</text>
</comment>
<keyword evidence="7 17" id="KW-0378">Hydrolase</keyword>
<evidence type="ECO:0000313" key="19">
    <source>
        <dbReference type="Proteomes" id="UP000886879"/>
    </source>
</evidence>
<evidence type="ECO:0000256" key="9">
    <source>
        <dbReference type="ARBA" id="ARBA00022984"/>
    </source>
</evidence>
<keyword evidence="8 17" id="KW-0133">Cell shape</keyword>
<reference evidence="18" key="1">
    <citation type="submission" date="2020-10" db="EMBL/GenBank/DDBJ databases">
        <authorList>
            <person name="Gilroy R."/>
        </authorList>
    </citation>
    <scope>NUCLEOTIDE SEQUENCE</scope>
    <source>
        <strain evidence="18">ChiGjej2B2-12916</strain>
    </source>
</reference>
<evidence type="ECO:0000256" key="13">
    <source>
        <dbReference type="ARBA" id="ARBA00023316"/>
    </source>
</evidence>
<feature type="transmembrane region" description="Helical" evidence="17">
    <location>
        <begin position="254"/>
        <end position="272"/>
    </location>
</feature>
<keyword evidence="6 17" id="KW-0812">Transmembrane</keyword>
<feature type="transmembrane region" description="Helical" evidence="17">
    <location>
        <begin position="221"/>
        <end position="242"/>
    </location>
</feature>
<proteinExistence type="inferred from homology"/>
<keyword evidence="5 17" id="KW-1003">Cell membrane</keyword>
<evidence type="ECO:0000256" key="5">
    <source>
        <dbReference type="ARBA" id="ARBA00022475"/>
    </source>
</evidence>
<dbReference type="PANTHER" id="PTHR30622">
    <property type="entry name" value="UNDECAPRENYL-DIPHOSPHATASE"/>
    <property type="match status" value="1"/>
</dbReference>
<evidence type="ECO:0000256" key="6">
    <source>
        <dbReference type="ARBA" id="ARBA00022692"/>
    </source>
</evidence>
<gene>
    <name evidence="17" type="primary">uppP</name>
    <name evidence="18" type="ORF">IAD31_00645</name>
</gene>
<comment type="function">
    <text evidence="17">Catalyzes the dephosphorylation of undecaprenyl diphosphate (UPP). Confers resistance to bacitracin.</text>
</comment>
<evidence type="ECO:0000256" key="2">
    <source>
        <dbReference type="ARBA" id="ARBA00010621"/>
    </source>
</evidence>
<evidence type="ECO:0000313" key="18">
    <source>
        <dbReference type="EMBL" id="HIQ60100.1"/>
    </source>
</evidence>